<organism evidence="2 3">
    <name type="scientific">Kitasatospora atroaurantiaca</name>
    <dbReference type="NCBI Taxonomy" id="285545"/>
    <lineage>
        <taxon>Bacteria</taxon>
        <taxon>Bacillati</taxon>
        <taxon>Actinomycetota</taxon>
        <taxon>Actinomycetes</taxon>
        <taxon>Kitasatosporales</taxon>
        <taxon>Streptomycetaceae</taxon>
        <taxon>Kitasatospora</taxon>
    </lineage>
</organism>
<sequence length="262" mass="26889">MLSGTGRHRRPRQTSAKRLVAAATVTGVGATLPVIATGAASAHALAPARATSVQTAAPAPVVAQAQETAPVALQAAAPATYTVASGDCLSRIAVGHHVQGGWQKLYELNRSTLTKGPDLIFPGQKLVLSAAAPATATPASAKPAAPAAPAAKPAVPTSRPAAQISYSAGSIQALAASVVPADQFASFSQIISHESGWNVHATNPSSGAYGLAQALPGSKMASTGSDWRDNPVTQIKWALDYMNSRYGSPNAAWAFWQTHHWY</sequence>
<dbReference type="EMBL" id="VIVR01000001">
    <property type="protein sequence ID" value="TWE15650.1"/>
    <property type="molecule type" value="Genomic_DNA"/>
</dbReference>
<dbReference type="InterPro" id="IPR036779">
    <property type="entry name" value="LysM_dom_sf"/>
</dbReference>
<dbReference type="PROSITE" id="PS51782">
    <property type="entry name" value="LYSM"/>
    <property type="match status" value="1"/>
</dbReference>
<protein>
    <submittedName>
        <fullName evidence="2">LysM domain-containing protein</fullName>
    </submittedName>
</protein>
<gene>
    <name evidence="2" type="ORF">FB465_0572</name>
</gene>
<dbReference type="Proteomes" id="UP000318416">
    <property type="component" value="Unassembled WGS sequence"/>
</dbReference>
<dbReference type="Gene3D" id="1.10.530.10">
    <property type="match status" value="1"/>
</dbReference>
<dbReference type="InterPro" id="IPR052196">
    <property type="entry name" value="Bact_Kbp"/>
</dbReference>
<accession>A0A561EJ59</accession>
<dbReference type="InterPro" id="IPR023346">
    <property type="entry name" value="Lysozyme-like_dom_sf"/>
</dbReference>
<dbReference type="PANTHER" id="PTHR34700">
    <property type="entry name" value="POTASSIUM BINDING PROTEIN KBP"/>
    <property type="match status" value="1"/>
</dbReference>
<dbReference type="Pfam" id="PF01476">
    <property type="entry name" value="LysM"/>
    <property type="match status" value="1"/>
</dbReference>
<keyword evidence="3" id="KW-1185">Reference proteome</keyword>
<dbReference type="AlphaFoldDB" id="A0A561EJ59"/>
<evidence type="ECO:0000313" key="3">
    <source>
        <dbReference type="Proteomes" id="UP000318416"/>
    </source>
</evidence>
<feature type="domain" description="LysM" evidence="1">
    <location>
        <begin position="79"/>
        <end position="128"/>
    </location>
</feature>
<dbReference type="SUPFAM" id="SSF53955">
    <property type="entry name" value="Lysozyme-like"/>
    <property type="match status" value="1"/>
</dbReference>
<dbReference type="PANTHER" id="PTHR34700:SF4">
    <property type="entry name" value="PHAGE-LIKE ELEMENT PBSX PROTEIN XKDP"/>
    <property type="match status" value="1"/>
</dbReference>
<dbReference type="CDD" id="cd00118">
    <property type="entry name" value="LysM"/>
    <property type="match status" value="1"/>
</dbReference>
<dbReference type="InterPro" id="IPR008258">
    <property type="entry name" value="Transglycosylase_SLT_dom_1"/>
</dbReference>
<reference evidence="2 3" key="1">
    <citation type="submission" date="2019-06" db="EMBL/GenBank/DDBJ databases">
        <title>Sequencing the genomes of 1000 actinobacteria strains.</title>
        <authorList>
            <person name="Klenk H.-P."/>
        </authorList>
    </citation>
    <scope>NUCLEOTIDE SEQUENCE [LARGE SCALE GENOMIC DNA]</scope>
    <source>
        <strain evidence="2 3">DSM 41649</strain>
    </source>
</reference>
<comment type="caution">
    <text evidence="2">The sequence shown here is derived from an EMBL/GenBank/DDBJ whole genome shotgun (WGS) entry which is preliminary data.</text>
</comment>
<dbReference type="Pfam" id="PF01464">
    <property type="entry name" value="SLT"/>
    <property type="match status" value="1"/>
</dbReference>
<evidence type="ECO:0000313" key="2">
    <source>
        <dbReference type="EMBL" id="TWE15650.1"/>
    </source>
</evidence>
<dbReference type="SUPFAM" id="SSF54106">
    <property type="entry name" value="LysM domain"/>
    <property type="match status" value="1"/>
</dbReference>
<evidence type="ECO:0000259" key="1">
    <source>
        <dbReference type="PROSITE" id="PS51782"/>
    </source>
</evidence>
<dbReference type="InterPro" id="IPR018392">
    <property type="entry name" value="LysM"/>
</dbReference>
<dbReference type="SMART" id="SM00257">
    <property type="entry name" value="LysM"/>
    <property type="match status" value="1"/>
</dbReference>
<proteinExistence type="predicted"/>
<name>A0A561EJ59_9ACTN</name>
<dbReference type="OrthoDB" id="9766277at2"/>
<dbReference type="Gene3D" id="3.10.350.10">
    <property type="entry name" value="LysM domain"/>
    <property type="match status" value="1"/>
</dbReference>